<evidence type="ECO:0000313" key="2">
    <source>
        <dbReference type="EMBL" id="CAK4031864.1"/>
    </source>
</evidence>
<proteinExistence type="predicted"/>
<sequence length="143" mass="14500">MRTPSLAIIVSLASTILAAPASSGTANIQVSLDTRQSVVNVEATIVSLINDFVQGRSGAPEYAAVKSQLTAIGKVLGVTCAPTHTDGAKTPPEAIVALGTTQNSLNQLNLDITIAGADLSGDYCAAWSSFRSVGDLANGKGNS</sequence>
<dbReference type="AlphaFoldDB" id="A0AAI8Z3P1"/>
<protein>
    <submittedName>
        <fullName evidence="2">Uncharacterized protein</fullName>
    </submittedName>
</protein>
<dbReference type="Proteomes" id="UP001296104">
    <property type="component" value="Unassembled WGS sequence"/>
</dbReference>
<name>A0AAI8Z3P1_9PEZI</name>
<dbReference type="EMBL" id="CAVMBE010000054">
    <property type="protein sequence ID" value="CAK4031864.1"/>
    <property type="molecule type" value="Genomic_DNA"/>
</dbReference>
<feature type="signal peptide" evidence="1">
    <location>
        <begin position="1"/>
        <end position="18"/>
    </location>
</feature>
<evidence type="ECO:0000313" key="3">
    <source>
        <dbReference type="Proteomes" id="UP001296104"/>
    </source>
</evidence>
<feature type="chain" id="PRO_5042482171" evidence="1">
    <location>
        <begin position="19"/>
        <end position="143"/>
    </location>
</feature>
<organism evidence="2 3">
    <name type="scientific">Lecanosticta acicola</name>
    <dbReference type="NCBI Taxonomy" id="111012"/>
    <lineage>
        <taxon>Eukaryota</taxon>
        <taxon>Fungi</taxon>
        <taxon>Dikarya</taxon>
        <taxon>Ascomycota</taxon>
        <taxon>Pezizomycotina</taxon>
        <taxon>Dothideomycetes</taxon>
        <taxon>Dothideomycetidae</taxon>
        <taxon>Mycosphaerellales</taxon>
        <taxon>Mycosphaerellaceae</taxon>
        <taxon>Lecanosticta</taxon>
    </lineage>
</organism>
<accession>A0AAI8Z3P1</accession>
<reference evidence="2" key="1">
    <citation type="submission" date="2023-11" db="EMBL/GenBank/DDBJ databases">
        <authorList>
            <person name="Alioto T."/>
            <person name="Alioto T."/>
            <person name="Gomez Garrido J."/>
        </authorList>
    </citation>
    <scope>NUCLEOTIDE SEQUENCE</scope>
</reference>
<comment type="caution">
    <text evidence="2">The sequence shown here is derived from an EMBL/GenBank/DDBJ whole genome shotgun (WGS) entry which is preliminary data.</text>
</comment>
<keyword evidence="1" id="KW-0732">Signal</keyword>
<gene>
    <name evidence="2" type="ORF">LECACI_7A007022</name>
</gene>
<keyword evidence="3" id="KW-1185">Reference proteome</keyword>
<evidence type="ECO:0000256" key="1">
    <source>
        <dbReference type="SAM" id="SignalP"/>
    </source>
</evidence>